<dbReference type="AlphaFoldDB" id="A0A6I2F8L4"/>
<comment type="caution">
    <text evidence="3">The sequence shown here is derived from an EMBL/GenBank/DDBJ whole genome shotgun (WGS) entry which is preliminary data.</text>
</comment>
<gene>
    <name evidence="3" type="ORF">GE115_12495</name>
</gene>
<evidence type="ECO:0000313" key="3">
    <source>
        <dbReference type="EMBL" id="MRG60681.1"/>
    </source>
</evidence>
<sequence>MTPANESGTGKPLLMRRRAFWATIAVSVAAIVIIPSLLFLGLVHAWAAIATPSPVPVAKDAATPPATSAPTTTSPHPNTTRGEQQVFNDLVDSCMAEKGYPLHLLAAWRAQDFTVPFALVPPEEQPELEYALWGDIAASENTSYEEYVAGGSCEGYALGQLYTWEDH</sequence>
<keyword evidence="2" id="KW-0812">Transmembrane</keyword>
<keyword evidence="2" id="KW-1133">Transmembrane helix</keyword>
<evidence type="ECO:0000256" key="1">
    <source>
        <dbReference type="SAM" id="MobiDB-lite"/>
    </source>
</evidence>
<accession>A0A6I2F8L4</accession>
<keyword evidence="2" id="KW-0472">Membrane</keyword>
<dbReference type="EMBL" id="WJIF01000007">
    <property type="protein sequence ID" value="MRG60681.1"/>
    <property type="molecule type" value="Genomic_DNA"/>
</dbReference>
<keyword evidence="4" id="KW-1185">Reference proteome</keyword>
<proteinExistence type="predicted"/>
<evidence type="ECO:0000313" key="4">
    <source>
        <dbReference type="Proteomes" id="UP000431080"/>
    </source>
</evidence>
<organism evidence="3 4">
    <name type="scientific">Agromyces agglutinans</name>
    <dbReference type="NCBI Taxonomy" id="2662258"/>
    <lineage>
        <taxon>Bacteria</taxon>
        <taxon>Bacillati</taxon>
        <taxon>Actinomycetota</taxon>
        <taxon>Actinomycetes</taxon>
        <taxon>Micrococcales</taxon>
        <taxon>Microbacteriaceae</taxon>
        <taxon>Agromyces</taxon>
    </lineage>
</organism>
<reference evidence="3 4" key="1">
    <citation type="submission" date="2019-10" db="EMBL/GenBank/DDBJ databases">
        <authorList>
            <person name="Nie G."/>
            <person name="Ming H."/>
            <person name="Yi B."/>
        </authorList>
    </citation>
    <scope>NUCLEOTIDE SEQUENCE [LARGE SCALE GENOMIC DNA]</scope>
    <source>
        <strain evidence="3 4">CFH 90414</strain>
    </source>
</reference>
<protein>
    <submittedName>
        <fullName evidence="3">Uncharacterized protein</fullName>
    </submittedName>
</protein>
<evidence type="ECO:0000256" key="2">
    <source>
        <dbReference type="SAM" id="Phobius"/>
    </source>
</evidence>
<dbReference type="RefSeq" id="WP_153685127.1">
    <property type="nucleotide sequence ID" value="NZ_WJIF01000007.1"/>
</dbReference>
<feature type="transmembrane region" description="Helical" evidence="2">
    <location>
        <begin position="20"/>
        <end position="47"/>
    </location>
</feature>
<name>A0A6I2F8L4_9MICO</name>
<feature type="compositionally biased region" description="Low complexity" evidence="1">
    <location>
        <begin position="61"/>
        <end position="80"/>
    </location>
</feature>
<dbReference type="Proteomes" id="UP000431080">
    <property type="component" value="Unassembled WGS sequence"/>
</dbReference>
<feature type="region of interest" description="Disordered" evidence="1">
    <location>
        <begin position="57"/>
        <end position="82"/>
    </location>
</feature>